<protein>
    <submittedName>
        <fullName evidence="2">Uncharacterized protein</fullName>
    </submittedName>
</protein>
<dbReference type="VEuPathDB" id="FungiDB:I7I51_07349"/>
<proteinExistence type="predicted"/>
<sequence>MSDTHSLSNKLSNIKRCYLDIENQKTVLQEENNKVLRTLSLAERGCLNQIREVEAHLRALERKYDQIKAENIFLLREIKRLVDAAPLSEGKGDPAANEMFTKV</sequence>
<keyword evidence="1" id="KW-0175">Coiled coil</keyword>
<evidence type="ECO:0000313" key="2">
    <source>
        <dbReference type="EMBL" id="QSS66492.1"/>
    </source>
</evidence>
<reference evidence="2" key="1">
    <citation type="submission" date="2021-01" db="EMBL/GenBank/DDBJ databases">
        <title>Chromosome-level genome assembly of a human fungal pathogen reveals clustering of transcriptionally co-regulated genes.</title>
        <authorList>
            <person name="Voorhies M."/>
            <person name="Cohen S."/>
            <person name="Shea T.P."/>
            <person name="Petrus S."/>
            <person name="Munoz J.F."/>
            <person name="Poplawski S."/>
            <person name="Goldman W.E."/>
            <person name="Michael T."/>
            <person name="Cuomo C.A."/>
            <person name="Sil A."/>
            <person name="Beyhan S."/>
        </authorList>
    </citation>
    <scope>NUCLEOTIDE SEQUENCE</scope>
    <source>
        <strain evidence="2">WU24</strain>
    </source>
</reference>
<name>A0A8A1MPC2_AJECA</name>
<accession>A0A8A1MPC2</accession>
<dbReference type="Proteomes" id="UP000663671">
    <property type="component" value="Chromosome 3"/>
</dbReference>
<gene>
    <name evidence="2" type="ORF">I7I51_07349</name>
</gene>
<evidence type="ECO:0000256" key="1">
    <source>
        <dbReference type="SAM" id="Coils"/>
    </source>
</evidence>
<dbReference type="OrthoDB" id="10525009at2759"/>
<dbReference type="AlphaFoldDB" id="A0A8A1MPC2"/>
<organism evidence="2 3">
    <name type="scientific">Ajellomyces capsulatus</name>
    <name type="common">Darling's disease fungus</name>
    <name type="synonym">Histoplasma capsulatum</name>
    <dbReference type="NCBI Taxonomy" id="5037"/>
    <lineage>
        <taxon>Eukaryota</taxon>
        <taxon>Fungi</taxon>
        <taxon>Dikarya</taxon>
        <taxon>Ascomycota</taxon>
        <taxon>Pezizomycotina</taxon>
        <taxon>Eurotiomycetes</taxon>
        <taxon>Eurotiomycetidae</taxon>
        <taxon>Onygenales</taxon>
        <taxon>Ajellomycetaceae</taxon>
        <taxon>Histoplasma</taxon>
    </lineage>
</organism>
<feature type="coiled-coil region" evidence="1">
    <location>
        <begin position="50"/>
        <end position="77"/>
    </location>
</feature>
<evidence type="ECO:0000313" key="3">
    <source>
        <dbReference type="Proteomes" id="UP000663671"/>
    </source>
</evidence>
<dbReference type="EMBL" id="CP069115">
    <property type="protein sequence ID" value="QSS66492.1"/>
    <property type="molecule type" value="Genomic_DNA"/>
</dbReference>